<accession>A0A2R6BZD5</accession>
<evidence type="ECO:0000313" key="3">
    <source>
        <dbReference type="Proteomes" id="UP000242015"/>
    </source>
</evidence>
<reference evidence="2 3" key="1">
    <citation type="submission" date="2017-04" db="EMBL/GenBank/DDBJ databases">
        <title>Novel microbial lineages endemic to geothermal iron-oxide mats fill important gaps in the evolutionary history of Archaea.</title>
        <authorList>
            <person name="Jay Z.J."/>
            <person name="Beam J.P."/>
            <person name="Dlakic M."/>
            <person name="Rusch D.B."/>
            <person name="Kozubal M.A."/>
            <person name="Inskeep W.P."/>
        </authorList>
    </citation>
    <scope>NUCLEOTIDE SEQUENCE [LARGE SCALE GENOMIC DNA]</scope>
    <source>
        <strain evidence="2">BE_D</strain>
    </source>
</reference>
<proteinExistence type="predicted"/>
<dbReference type="Proteomes" id="UP000242015">
    <property type="component" value="Unassembled WGS sequence"/>
</dbReference>
<organism evidence="2 3">
    <name type="scientific">Candidatus Marsarchaeota G2 archaeon BE_D</name>
    <dbReference type="NCBI Taxonomy" id="1978158"/>
    <lineage>
        <taxon>Archaea</taxon>
        <taxon>Candidatus Marsarchaeota</taxon>
        <taxon>Candidatus Marsarchaeota group 2</taxon>
    </lineage>
</organism>
<sequence length="75" mass="8264">MEAKVKHRPAGRISLTWFQGQLEVGSSAGAARPRQRIGDVQRSAQVGQKPTVEDKAKSWPDWFPNCTETKGESLA</sequence>
<gene>
    <name evidence="2" type="ORF">B9Q04_19765</name>
</gene>
<protein>
    <submittedName>
        <fullName evidence="2">Uncharacterized protein</fullName>
    </submittedName>
</protein>
<evidence type="ECO:0000256" key="1">
    <source>
        <dbReference type="SAM" id="MobiDB-lite"/>
    </source>
</evidence>
<dbReference type="AlphaFoldDB" id="A0A2R6BZD5"/>
<name>A0A2R6BZD5_9ARCH</name>
<comment type="caution">
    <text evidence="2">The sequence shown here is derived from an EMBL/GenBank/DDBJ whole genome shotgun (WGS) entry which is preliminary data.</text>
</comment>
<dbReference type="EMBL" id="NEXF01000731">
    <property type="protein sequence ID" value="PSO03886.1"/>
    <property type="molecule type" value="Genomic_DNA"/>
</dbReference>
<feature type="region of interest" description="Disordered" evidence="1">
    <location>
        <begin position="29"/>
        <end position="75"/>
    </location>
</feature>
<evidence type="ECO:0000313" key="2">
    <source>
        <dbReference type="EMBL" id="PSO03886.1"/>
    </source>
</evidence>